<dbReference type="EMBL" id="JAMRYM010000074">
    <property type="protein sequence ID" value="MCM6763626.1"/>
    <property type="molecule type" value="Genomic_DNA"/>
</dbReference>
<reference evidence="2" key="1">
    <citation type="submission" date="2022-06" db="EMBL/GenBank/DDBJ databases">
        <title>Whole genome shotgun sequencing (WGS) of Rathayibacter sp. ZW T2_19, isolated from stored onions (Allium cepa).</title>
        <authorList>
            <person name="Stoll D.A."/>
            <person name="Huch M."/>
        </authorList>
    </citation>
    <scope>NUCLEOTIDE SEQUENCE</scope>
    <source>
        <strain evidence="2">ZW T2_19</strain>
    </source>
</reference>
<protein>
    <submittedName>
        <fullName evidence="2">Uncharacterized protein</fullName>
    </submittedName>
</protein>
<evidence type="ECO:0000313" key="3">
    <source>
        <dbReference type="Proteomes" id="UP001155240"/>
    </source>
</evidence>
<proteinExistence type="predicted"/>
<keyword evidence="1" id="KW-0812">Transmembrane</keyword>
<name>A0A9X2E0F5_9MICO</name>
<comment type="caution">
    <text evidence="2">The sequence shown here is derived from an EMBL/GenBank/DDBJ whole genome shotgun (WGS) entry which is preliminary data.</text>
</comment>
<gene>
    <name evidence="2" type="ORF">NB037_14485</name>
</gene>
<keyword evidence="1" id="KW-1133">Transmembrane helix</keyword>
<keyword evidence="3" id="KW-1185">Reference proteome</keyword>
<dbReference type="AlphaFoldDB" id="A0A9X2E0F5"/>
<dbReference type="RefSeq" id="WP_251946851.1">
    <property type="nucleotide sequence ID" value="NZ_JAMRYM010000074.1"/>
</dbReference>
<accession>A0A9X2E0F5</accession>
<sequence>MSTTSAPVRTSGAAPRSTTRAVLLGLLAMIVVPVAIVVATNSWSARGPADHVRMALGSVVAQCVSVVGAWWLAFDRRRAAARGATWFWALACLVTLGAVSSIGAVADRLTALIAG</sequence>
<feature type="transmembrane region" description="Helical" evidence="1">
    <location>
        <begin position="55"/>
        <end position="74"/>
    </location>
</feature>
<keyword evidence="1" id="KW-0472">Membrane</keyword>
<organism evidence="2 3">
    <name type="scientific">Rathayibacter rubneri</name>
    <dbReference type="NCBI Taxonomy" id="2950106"/>
    <lineage>
        <taxon>Bacteria</taxon>
        <taxon>Bacillati</taxon>
        <taxon>Actinomycetota</taxon>
        <taxon>Actinomycetes</taxon>
        <taxon>Micrococcales</taxon>
        <taxon>Microbacteriaceae</taxon>
        <taxon>Rathayibacter</taxon>
    </lineage>
</organism>
<evidence type="ECO:0000256" key="1">
    <source>
        <dbReference type="SAM" id="Phobius"/>
    </source>
</evidence>
<dbReference type="Proteomes" id="UP001155240">
    <property type="component" value="Unassembled WGS sequence"/>
</dbReference>
<feature type="transmembrane region" description="Helical" evidence="1">
    <location>
        <begin position="86"/>
        <end position="106"/>
    </location>
</feature>
<feature type="transmembrane region" description="Helical" evidence="1">
    <location>
        <begin position="21"/>
        <end position="43"/>
    </location>
</feature>
<evidence type="ECO:0000313" key="2">
    <source>
        <dbReference type="EMBL" id="MCM6763626.1"/>
    </source>
</evidence>